<evidence type="ECO:0000313" key="1">
    <source>
        <dbReference type="EMBL" id="TFK58609.1"/>
    </source>
</evidence>
<name>A0ACD2ZZV1_9AGAR</name>
<organism evidence="1 2">
    <name type="scientific">Pluteus cervinus</name>
    <dbReference type="NCBI Taxonomy" id="181527"/>
    <lineage>
        <taxon>Eukaryota</taxon>
        <taxon>Fungi</taxon>
        <taxon>Dikarya</taxon>
        <taxon>Basidiomycota</taxon>
        <taxon>Agaricomycotina</taxon>
        <taxon>Agaricomycetes</taxon>
        <taxon>Agaricomycetidae</taxon>
        <taxon>Agaricales</taxon>
        <taxon>Pluteineae</taxon>
        <taxon>Pluteaceae</taxon>
        <taxon>Pluteus</taxon>
    </lineage>
</organism>
<dbReference type="Proteomes" id="UP000308600">
    <property type="component" value="Unassembled WGS sequence"/>
</dbReference>
<evidence type="ECO:0000313" key="2">
    <source>
        <dbReference type="Proteomes" id="UP000308600"/>
    </source>
</evidence>
<proteinExistence type="predicted"/>
<gene>
    <name evidence="1" type="ORF">BDN72DRAFT_906585</name>
</gene>
<protein>
    <submittedName>
        <fullName evidence="1">Uncharacterized protein</fullName>
    </submittedName>
</protein>
<accession>A0ACD2ZZV1</accession>
<dbReference type="EMBL" id="ML209278">
    <property type="protein sequence ID" value="TFK58609.1"/>
    <property type="molecule type" value="Genomic_DNA"/>
</dbReference>
<sequence length="106" mass="12246">MSERVGDVFFVEGEEGGMYIVIKIDVLHILVTSWTLSVVCYPYFLEPSDFALSFLVYLSRWRLNQHTLADSLSCRIYRLFNYVHVPLALLALVVQYLVTHSLFEPA</sequence>
<keyword evidence="2" id="KW-1185">Reference proteome</keyword>
<reference evidence="1 2" key="1">
    <citation type="journal article" date="2019" name="Nat. Ecol. Evol.">
        <title>Megaphylogeny resolves global patterns of mushroom evolution.</title>
        <authorList>
            <person name="Varga T."/>
            <person name="Krizsan K."/>
            <person name="Foldi C."/>
            <person name="Dima B."/>
            <person name="Sanchez-Garcia M."/>
            <person name="Sanchez-Ramirez S."/>
            <person name="Szollosi G.J."/>
            <person name="Szarkandi J.G."/>
            <person name="Papp V."/>
            <person name="Albert L."/>
            <person name="Andreopoulos W."/>
            <person name="Angelini C."/>
            <person name="Antonin V."/>
            <person name="Barry K.W."/>
            <person name="Bougher N.L."/>
            <person name="Buchanan P."/>
            <person name="Buyck B."/>
            <person name="Bense V."/>
            <person name="Catcheside P."/>
            <person name="Chovatia M."/>
            <person name="Cooper J."/>
            <person name="Damon W."/>
            <person name="Desjardin D."/>
            <person name="Finy P."/>
            <person name="Geml J."/>
            <person name="Haridas S."/>
            <person name="Hughes K."/>
            <person name="Justo A."/>
            <person name="Karasinski D."/>
            <person name="Kautmanova I."/>
            <person name="Kiss B."/>
            <person name="Kocsube S."/>
            <person name="Kotiranta H."/>
            <person name="LaButti K.M."/>
            <person name="Lechner B.E."/>
            <person name="Liimatainen K."/>
            <person name="Lipzen A."/>
            <person name="Lukacs Z."/>
            <person name="Mihaltcheva S."/>
            <person name="Morgado L.N."/>
            <person name="Niskanen T."/>
            <person name="Noordeloos M.E."/>
            <person name="Ohm R.A."/>
            <person name="Ortiz-Santana B."/>
            <person name="Ovrebo C."/>
            <person name="Racz N."/>
            <person name="Riley R."/>
            <person name="Savchenko A."/>
            <person name="Shiryaev A."/>
            <person name="Soop K."/>
            <person name="Spirin V."/>
            <person name="Szebenyi C."/>
            <person name="Tomsovsky M."/>
            <person name="Tulloss R.E."/>
            <person name="Uehling J."/>
            <person name="Grigoriev I.V."/>
            <person name="Vagvolgyi C."/>
            <person name="Papp T."/>
            <person name="Martin F.M."/>
            <person name="Miettinen O."/>
            <person name="Hibbett D.S."/>
            <person name="Nagy L.G."/>
        </authorList>
    </citation>
    <scope>NUCLEOTIDE SEQUENCE [LARGE SCALE GENOMIC DNA]</scope>
    <source>
        <strain evidence="1 2">NL-1719</strain>
    </source>
</reference>